<dbReference type="Gramene" id="PRQ54480">
    <property type="protein sequence ID" value="PRQ54480"/>
    <property type="gene ID" value="RchiOBHm_Chr1g0314121"/>
</dbReference>
<reference evidence="1 2" key="1">
    <citation type="journal article" date="2018" name="Nat. Genet.">
        <title>The Rosa genome provides new insights in the design of modern roses.</title>
        <authorList>
            <person name="Bendahmane M."/>
        </authorList>
    </citation>
    <scope>NUCLEOTIDE SEQUENCE [LARGE SCALE GENOMIC DNA]</scope>
    <source>
        <strain evidence="2">cv. Old Blush</strain>
    </source>
</reference>
<proteinExistence type="predicted"/>
<sequence length="125" mass="13580">MPLERELSPPAPLFTGGGSVLSIWKDGVASFYGPICGGEDGPLRRNLPKVLFQAADGGIDEDLMFGRIYRGVLVGEANGGAWWLQLSRAVTSVKGIKSLLSKKGMCVTRRQGQNLDCKKRWVESN</sequence>
<name>A0A2P6S714_ROSCH</name>
<dbReference type="Proteomes" id="UP000238479">
    <property type="component" value="Chromosome 1"/>
</dbReference>
<organism evidence="1 2">
    <name type="scientific">Rosa chinensis</name>
    <name type="common">China rose</name>
    <dbReference type="NCBI Taxonomy" id="74649"/>
    <lineage>
        <taxon>Eukaryota</taxon>
        <taxon>Viridiplantae</taxon>
        <taxon>Streptophyta</taxon>
        <taxon>Embryophyta</taxon>
        <taxon>Tracheophyta</taxon>
        <taxon>Spermatophyta</taxon>
        <taxon>Magnoliopsida</taxon>
        <taxon>eudicotyledons</taxon>
        <taxon>Gunneridae</taxon>
        <taxon>Pentapetalae</taxon>
        <taxon>rosids</taxon>
        <taxon>fabids</taxon>
        <taxon>Rosales</taxon>
        <taxon>Rosaceae</taxon>
        <taxon>Rosoideae</taxon>
        <taxon>Rosoideae incertae sedis</taxon>
        <taxon>Rosa</taxon>
    </lineage>
</organism>
<evidence type="ECO:0000313" key="2">
    <source>
        <dbReference type="Proteomes" id="UP000238479"/>
    </source>
</evidence>
<comment type="caution">
    <text evidence="1">The sequence shown here is derived from an EMBL/GenBank/DDBJ whole genome shotgun (WGS) entry which is preliminary data.</text>
</comment>
<accession>A0A2P6S714</accession>
<gene>
    <name evidence="1" type="ORF">RchiOBHm_Chr1g0314121</name>
</gene>
<protein>
    <submittedName>
        <fullName evidence="1">Uncharacterized protein</fullName>
    </submittedName>
</protein>
<dbReference type="EMBL" id="PDCK01000039">
    <property type="protein sequence ID" value="PRQ54480.1"/>
    <property type="molecule type" value="Genomic_DNA"/>
</dbReference>
<dbReference type="AlphaFoldDB" id="A0A2P6S714"/>
<keyword evidence="2" id="KW-1185">Reference proteome</keyword>
<evidence type="ECO:0000313" key="1">
    <source>
        <dbReference type="EMBL" id="PRQ54480.1"/>
    </source>
</evidence>